<accession>A0ABT0QYY2</accession>
<evidence type="ECO:0000259" key="6">
    <source>
        <dbReference type="Pfam" id="PF00850"/>
    </source>
</evidence>
<evidence type="ECO:0000256" key="4">
    <source>
        <dbReference type="ARBA" id="ARBA00022627"/>
    </source>
</evidence>
<dbReference type="PRINTS" id="PR01272">
    <property type="entry name" value="ACUCPROTEIN"/>
</dbReference>
<name>A0ABT0QYY2_9MICO</name>
<evidence type="ECO:0000256" key="3">
    <source>
        <dbReference type="ARBA" id="ARBA00020218"/>
    </source>
</evidence>
<keyword evidence="8" id="KW-1185">Reference proteome</keyword>
<organism evidence="7 8">
    <name type="scientific">Brachybacterium equifaecis</name>
    <dbReference type="NCBI Taxonomy" id="2910770"/>
    <lineage>
        <taxon>Bacteria</taxon>
        <taxon>Bacillati</taxon>
        <taxon>Actinomycetota</taxon>
        <taxon>Actinomycetes</taxon>
        <taxon>Micrococcales</taxon>
        <taxon>Dermabacteraceae</taxon>
        <taxon>Brachybacterium</taxon>
    </lineage>
</organism>
<dbReference type="Proteomes" id="UP001203761">
    <property type="component" value="Unassembled WGS sequence"/>
</dbReference>
<dbReference type="InterPro" id="IPR037138">
    <property type="entry name" value="His_deacetylse_dom_sf"/>
</dbReference>
<sequence>MTPRSELAAPHAGPEPVPGGCAVVWEEALLKYDFGPYHPMSPVRLELTHLLADSFGLLERPGVRVIGAPVASDAELGAVHSKEFIAAVRAASAAPDAPGDPYLPFGIGQDDVPAFPAMHEASARIAGGSIAAMEEILSGRSRRAVSFAGGMHHAREAQAAGFCVYNDAAIAIRRALAEGEERVLYVDLDVHHGDGVERALWNEPRAVTLSLHETGERLFPGTGFVQDTGGEGARGCAINVPLPPRTGTGGWLRAITATVPALARAIRPTLLVTQHGADTHRSDPLADLSITLEGQREAMLLMRALADEICGGRWLALGGGGYAVADVVPRSWTHLIAIATGEPIPAGAPVPDAYRAQSIQALGRRGLLEESPRFPGMGDGEAPEVRDWAEGFDPDDALDRAIQSARRAAFPEWGLDPYFD</sequence>
<keyword evidence="4" id="KW-0006">Acetoin catabolism</keyword>
<dbReference type="InterPro" id="IPR023696">
    <property type="entry name" value="Ureohydrolase_dom_sf"/>
</dbReference>
<comment type="similarity">
    <text evidence="2">Belongs to the histone deacetylase family.</text>
</comment>
<comment type="pathway">
    <text evidence="1">Ketone degradation; acetoin degradation.</text>
</comment>
<dbReference type="EMBL" id="JAKNCJ010000002">
    <property type="protein sequence ID" value="MCL6422872.1"/>
    <property type="molecule type" value="Genomic_DNA"/>
</dbReference>
<comment type="caution">
    <text evidence="7">The sequence shown here is derived from an EMBL/GenBank/DDBJ whole genome shotgun (WGS) entry which is preliminary data.</text>
</comment>
<dbReference type="InterPro" id="IPR000286">
    <property type="entry name" value="HDACs"/>
</dbReference>
<evidence type="ECO:0000313" key="7">
    <source>
        <dbReference type="EMBL" id="MCL6422872.1"/>
    </source>
</evidence>
<dbReference type="InterPro" id="IPR023801">
    <property type="entry name" value="His_deacetylse_dom"/>
</dbReference>
<evidence type="ECO:0000256" key="1">
    <source>
        <dbReference type="ARBA" id="ARBA00005101"/>
    </source>
</evidence>
<protein>
    <recommendedName>
        <fullName evidence="3">Acetoin utilization protein AcuC</fullName>
    </recommendedName>
</protein>
<proteinExistence type="inferred from homology"/>
<evidence type="ECO:0000313" key="8">
    <source>
        <dbReference type="Proteomes" id="UP001203761"/>
    </source>
</evidence>
<dbReference type="SUPFAM" id="SSF52768">
    <property type="entry name" value="Arginase/deacetylase"/>
    <property type="match status" value="1"/>
</dbReference>
<gene>
    <name evidence="7" type="ORF">Bequi_05635</name>
</gene>
<feature type="domain" description="Histone deacetylase" evidence="6">
    <location>
        <begin position="38"/>
        <end position="337"/>
    </location>
</feature>
<dbReference type="CDD" id="cd09994">
    <property type="entry name" value="HDAC_AcuC_like"/>
    <property type="match status" value="1"/>
</dbReference>
<dbReference type="PANTHER" id="PTHR10625">
    <property type="entry name" value="HISTONE DEACETYLASE HDAC1-RELATED"/>
    <property type="match status" value="1"/>
</dbReference>
<dbReference type="Pfam" id="PF00850">
    <property type="entry name" value="Hist_deacetyl"/>
    <property type="match status" value="1"/>
</dbReference>
<reference evidence="7" key="1">
    <citation type="submission" date="2022-02" db="EMBL/GenBank/DDBJ databases">
        <authorList>
            <person name="Lee M."/>
            <person name="Kim S.-J."/>
            <person name="Jung M.-Y."/>
        </authorList>
    </citation>
    <scope>NUCLEOTIDE SEQUENCE</scope>
    <source>
        <strain evidence="7">JHP9</strain>
    </source>
</reference>
<dbReference type="RefSeq" id="WP_249736985.1">
    <property type="nucleotide sequence ID" value="NZ_JAKNCJ010000002.1"/>
</dbReference>
<dbReference type="PANTHER" id="PTHR10625:SF10">
    <property type="entry name" value="HISTONE DEACETYLASE HDAC1"/>
    <property type="match status" value="1"/>
</dbReference>
<dbReference type="PRINTS" id="PR01270">
    <property type="entry name" value="HDASUPER"/>
</dbReference>
<dbReference type="InterPro" id="IPR003085">
    <property type="entry name" value="AcuC"/>
</dbReference>
<evidence type="ECO:0000256" key="2">
    <source>
        <dbReference type="ARBA" id="ARBA00005947"/>
    </source>
</evidence>
<evidence type="ECO:0000256" key="5">
    <source>
        <dbReference type="SAM" id="MobiDB-lite"/>
    </source>
</evidence>
<feature type="region of interest" description="Disordered" evidence="5">
    <location>
        <begin position="370"/>
        <end position="390"/>
    </location>
</feature>
<dbReference type="Gene3D" id="3.40.800.20">
    <property type="entry name" value="Histone deacetylase domain"/>
    <property type="match status" value="1"/>
</dbReference>